<name>A0AAU9V6S1_EUPED</name>
<evidence type="ECO:0000313" key="1">
    <source>
        <dbReference type="EMBL" id="CAH2105814.1"/>
    </source>
</evidence>
<evidence type="ECO:0008006" key="3">
    <source>
        <dbReference type="Google" id="ProtNLM"/>
    </source>
</evidence>
<comment type="caution">
    <text evidence="1">The sequence shown here is derived from an EMBL/GenBank/DDBJ whole genome shotgun (WGS) entry which is preliminary data.</text>
</comment>
<protein>
    <recommendedName>
        <fullName evidence="3">RNase H type-1 domain-containing protein</fullName>
    </recommendedName>
</protein>
<dbReference type="InterPro" id="IPR012337">
    <property type="entry name" value="RNaseH-like_sf"/>
</dbReference>
<dbReference type="AlphaFoldDB" id="A0AAU9V6S1"/>
<keyword evidence="2" id="KW-1185">Reference proteome</keyword>
<dbReference type="Proteomes" id="UP001153954">
    <property type="component" value="Unassembled WGS sequence"/>
</dbReference>
<dbReference type="SUPFAM" id="SSF53098">
    <property type="entry name" value="Ribonuclease H-like"/>
    <property type="match status" value="1"/>
</dbReference>
<evidence type="ECO:0000313" key="2">
    <source>
        <dbReference type="Proteomes" id="UP001153954"/>
    </source>
</evidence>
<dbReference type="EMBL" id="CAKOGL010000028">
    <property type="protein sequence ID" value="CAH2105814.1"/>
    <property type="molecule type" value="Genomic_DNA"/>
</dbReference>
<organism evidence="1 2">
    <name type="scientific">Euphydryas editha</name>
    <name type="common">Edith's checkerspot</name>
    <dbReference type="NCBI Taxonomy" id="104508"/>
    <lineage>
        <taxon>Eukaryota</taxon>
        <taxon>Metazoa</taxon>
        <taxon>Ecdysozoa</taxon>
        <taxon>Arthropoda</taxon>
        <taxon>Hexapoda</taxon>
        <taxon>Insecta</taxon>
        <taxon>Pterygota</taxon>
        <taxon>Neoptera</taxon>
        <taxon>Endopterygota</taxon>
        <taxon>Lepidoptera</taxon>
        <taxon>Glossata</taxon>
        <taxon>Ditrysia</taxon>
        <taxon>Papilionoidea</taxon>
        <taxon>Nymphalidae</taxon>
        <taxon>Nymphalinae</taxon>
        <taxon>Euphydryas</taxon>
    </lineage>
</organism>
<accession>A0AAU9V6S1</accession>
<gene>
    <name evidence="1" type="ORF">EEDITHA_LOCUS20024</name>
</gene>
<sequence length="110" mass="12523">MSTEYEYLIGLNPGTLKEHHIVGLLIYTDGSKIDGKVGAALTWWDQGRESFRHGEKERSVNILSDSTSSFNLLKSPSATHLLAIDLKRCIRQMREENKSVQFFWLKARVG</sequence>
<proteinExistence type="predicted"/>
<reference evidence="1" key="1">
    <citation type="submission" date="2022-03" db="EMBL/GenBank/DDBJ databases">
        <authorList>
            <person name="Tunstrom K."/>
        </authorList>
    </citation>
    <scope>NUCLEOTIDE SEQUENCE</scope>
</reference>